<dbReference type="EMBL" id="CAJOBD010003749">
    <property type="protein sequence ID" value="CAF3964198.1"/>
    <property type="molecule type" value="Genomic_DNA"/>
</dbReference>
<name>A0A815AUX3_9BILA</name>
<dbReference type="EMBL" id="CAJNOU010006426">
    <property type="protein sequence ID" value="CAF1504516.1"/>
    <property type="molecule type" value="Genomic_DNA"/>
</dbReference>
<sequence>MKLNFKSMKKSTFYFICEHIYPHQVQSLFLSDDEHTPGQIKLFTSLLPLIKFNNLQYISINQVHDTDLLIMMLSHLENHVQIRSLSINGYPIQVNKRKSRAITEILTTLPSLEHLTFIDSSLLITLRQPLSKLTHLTIHSCTFNDLQMIFHWVPNLFYLQISIAFGHHMVTFDYIPLHLSSLIIESKSWTLFNELENLFSITPSLKSLVLKITGEQDLLDGRRWKTLIKTKLPHLTKFALNITPEENNMTGENVLIPFQDSFWTIEKRWHMACLISTTTSSCARLFSVPHFSPTDDWYPPSEDFSNYSLTPYSFNENCTELRLIDFPSEDLIPTPFKQIRTLWLESSIDTIDQLQKLINLLSVNHLKIGGCVRCIPLNDLFQAASNIYQLTMCGKTLVQIINSLPDDQNVFEQIKNLNMKQNVHSNDIDQICQSFPKLEHISLSVKNQDDIFRILNELHYLNSIAAHWACPFKTPLSVIDEYLQQNNICTDGTYSFHVSSLHVWID</sequence>
<evidence type="ECO:0000313" key="7">
    <source>
        <dbReference type="Proteomes" id="UP000663882"/>
    </source>
</evidence>
<reference evidence="2" key="1">
    <citation type="submission" date="2021-02" db="EMBL/GenBank/DDBJ databases">
        <authorList>
            <person name="Nowell W R."/>
        </authorList>
    </citation>
    <scope>NUCLEOTIDE SEQUENCE</scope>
</reference>
<dbReference type="EMBL" id="CAJNOT010001646">
    <property type="protein sequence ID" value="CAF1230139.1"/>
    <property type="molecule type" value="Genomic_DNA"/>
</dbReference>
<dbReference type="EMBL" id="CAJOAX010005134">
    <property type="protein sequence ID" value="CAF3936179.1"/>
    <property type="molecule type" value="Genomic_DNA"/>
</dbReference>
<evidence type="ECO:0000313" key="2">
    <source>
        <dbReference type="EMBL" id="CAF1260490.1"/>
    </source>
</evidence>
<evidence type="ECO:0000313" key="4">
    <source>
        <dbReference type="EMBL" id="CAF3936179.1"/>
    </source>
</evidence>
<dbReference type="EMBL" id="CAJOBE010012501">
    <property type="protein sequence ID" value="CAF4150285.1"/>
    <property type="molecule type" value="Genomic_DNA"/>
</dbReference>
<accession>A0A815AUX3</accession>
<comment type="caution">
    <text evidence="2">The sequence shown here is derived from an EMBL/GenBank/DDBJ whole genome shotgun (WGS) entry which is preliminary data.</text>
</comment>
<evidence type="ECO:0000313" key="6">
    <source>
        <dbReference type="EMBL" id="CAF4150285.1"/>
    </source>
</evidence>
<dbReference type="Proteomes" id="UP000663823">
    <property type="component" value="Unassembled WGS sequence"/>
</dbReference>
<dbReference type="InterPro" id="IPR032675">
    <property type="entry name" value="LRR_dom_sf"/>
</dbReference>
<gene>
    <name evidence="6" type="ORF">FNK824_LOCUS33648</name>
    <name evidence="5" type="ORF">JBS370_LOCUS24260</name>
    <name evidence="4" type="ORF">OTI717_LOCUS25613</name>
    <name evidence="2" type="ORF">RFH988_LOCUS27649</name>
    <name evidence="3" type="ORF">SEV965_LOCUS36245</name>
    <name evidence="1" type="ORF">ZHD862_LOCUS24325</name>
</gene>
<evidence type="ECO:0000313" key="5">
    <source>
        <dbReference type="EMBL" id="CAF3964198.1"/>
    </source>
</evidence>
<dbReference type="Proteomes" id="UP000663836">
    <property type="component" value="Unassembled WGS sequence"/>
</dbReference>
<dbReference type="EMBL" id="CAJNOO010002362">
    <property type="protein sequence ID" value="CAF1260490.1"/>
    <property type="molecule type" value="Genomic_DNA"/>
</dbReference>
<evidence type="ECO:0000313" key="1">
    <source>
        <dbReference type="EMBL" id="CAF1230139.1"/>
    </source>
</evidence>
<dbReference type="Proteomes" id="UP000663874">
    <property type="component" value="Unassembled WGS sequence"/>
</dbReference>
<dbReference type="Proteomes" id="UP000663889">
    <property type="component" value="Unassembled WGS sequence"/>
</dbReference>
<dbReference type="SUPFAM" id="SSF52047">
    <property type="entry name" value="RNI-like"/>
    <property type="match status" value="2"/>
</dbReference>
<protein>
    <submittedName>
        <fullName evidence="2">Uncharacterized protein</fullName>
    </submittedName>
</protein>
<dbReference type="Proteomes" id="UP000663882">
    <property type="component" value="Unassembled WGS sequence"/>
</dbReference>
<organism evidence="2 7">
    <name type="scientific">Rotaria sordida</name>
    <dbReference type="NCBI Taxonomy" id="392033"/>
    <lineage>
        <taxon>Eukaryota</taxon>
        <taxon>Metazoa</taxon>
        <taxon>Spiralia</taxon>
        <taxon>Gnathifera</taxon>
        <taxon>Rotifera</taxon>
        <taxon>Eurotatoria</taxon>
        <taxon>Bdelloidea</taxon>
        <taxon>Philodinida</taxon>
        <taxon>Philodinidae</taxon>
        <taxon>Rotaria</taxon>
    </lineage>
</organism>
<dbReference type="OrthoDB" id="10017555at2759"/>
<dbReference type="AlphaFoldDB" id="A0A815AUX3"/>
<dbReference type="Proteomes" id="UP000663864">
    <property type="component" value="Unassembled WGS sequence"/>
</dbReference>
<proteinExistence type="predicted"/>
<dbReference type="Gene3D" id="3.80.10.10">
    <property type="entry name" value="Ribonuclease Inhibitor"/>
    <property type="match status" value="1"/>
</dbReference>
<evidence type="ECO:0000313" key="3">
    <source>
        <dbReference type="EMBL" id="CAF1504516.1"/>
    </source>
</evidence>